<dbReference type="RefSeq" id="WP_168221821.1">
    <property type="nucleotide sequence ID" value="NZ_CP042997.1"/>
</dbReference>
<evidence type="ECO:0000313" key="2">
    <source>
        <dbReference type="EMBL" id="QEH34625.1"/>
    </source>
</evidence>
<dbReference type="InterPro" id="IPR006311">
    <property type="entry name" value="TAT_signal"/>
</dbReference>
<gene>
    <name evidence="2" type="primary">iolE_3</name>
    <name evidence="2" type="ORF">OJF2_31660</name>
</gene>
<dbReference type="GO" id="GO:0050114">
    <property type="term" value="F:myo-inosose-2 dehydratase activity"/>
    <property type="evidence" value="ECO:0007669"/>
    <property type="project" value="UniProtKB-EC"/>
</dbReference>
<dbReference type="InterPro" id="IPR036237">
    <property type="entry name" value="Xyl_isomerase-like_sf"/>
</dbReference>
<dbReference type="InterPro" id="IPR013022">
    <property type="entry name" value="Xyl_isomerase-like_TIM-brl"/>
</dbReference>
<dbReference type="Proteomes" id="UP000324233">
    <property type="component" value="Chromosome"/>
</dbReference>
<feature type="domain" description="Xylose isomerase-like TIM barrel" evidence="1">
    <location>
        <begin position="84"/>
        <end position="279"/>
    </location>
</feature>
<reference evidence="2 3" key="1">
    <citation type="submission" date="2019-08" db="EMBL/GenBank/DDBJ databases">
        <title>Deep-cultivation of Planctomycetes and their phenomic and genomic characterization uncovers novel biology.</title>
        <authorList>
            <person name="Wiegand S."/>
            <person name="Jogler M."/>
            <person name="Boedeker C."/>
            <person name="Pinto D."/>
            <person name="Vollmers J."/>
            <person name="Rivas-Marin E."/>
            <person name="Kohn T."/>
            <person name="Peeters S.H."/>
            <person name="Heuer A."/>
            <person name="Rast P."/>
            <person name="Oberbeckmann S."/>
            <person name="Bunk B."/>
            <person name="Jeske O."/>
            <person name="Meyerdierks A."/>
            <person name="Storesund J.E."/>
            <person name="Kallscheuer N."/>
            <person name="Luecker S."/>
            <person name="Lage O.M."/>
            <person name="Pohl T."/>
            <person name="Merkel B.J."/>
            <person name="Hornburger P."/>
            <person name="Mueller R.-W."/>
            <person name="Bruemmer F."/>
            <person name="Labrenz M."/>
            <person name="Spormann A.M."/>
            <person name="Op den Camp H."/>
            <person name="Overmann J."/>
            <person name="Amann R."/>
            <person name="Jetten M.S.M."/>
            <person name="Mascher T."/>
            <person name="Medema M.H."/>
            <person name="Devos D.P."/>
            <person name="Kaster A.-K."/>
            <person name="Ovreas L."/>
            <person name="Rohde M."/>
            <person name="Galperin M.Y."/>
            <person name="Jogler C."/>
        </authorList>
    </citation>
    <scope>NUCLEOTIDE SEQUENCE [LARGE SCALE GENOMIC DNA]</scope>
    <source>
        <strain evidence="2 3">OJF2</strain>
    </source>
</reference>
<evidence type="ECO:0000313" key="3">
    <source>
        <dbReference type="Proteomes" id="UP000324233"/>
    </source>
</evidence>
<keyword evidence="3" id="KW-1185">Reference proteome</keyword>
<dbReference type="KEGG" id="agv:OJF2_31660"/>
<dbReference type="PANTHER" id="PTHR12110:SF41">
    <property type="entry name" value="INOSOSE DEHYDRATASE"/>
    <property type="match status" value="1"/>
</dbReference>
<organism evidence="2 3">
    <name type="scientific">Aquisphaera giovannonii</name>
    <dbReference type="NCBI Taxonomy" id="406548"/>
    <lineage>
        <taxon>Bacteria</taxon>
        <taxon>Pseudomonadati</taxon>
        <taxon>Planctomycetota</taxon>
        <taxon>Planctomycetia</taxon>
        <taxon>Isosphaerales</taxon>
        <taxon>Isosphaeraceae</taxon>
        <taxon>Aquisphaera</taxon>
    </lineage>
</organism>
<sequence length="297" mass="32597">MTRDFNDHRTTRRTFLGGAAALAGVAALPRRGLGVEDARPNSVFGGVRVGCITYSYRGEAESAQDTLKALIDDGLSETELMGGPIQSFAGLGRGHSDADRQAQLARCAELRKMFNDAGVNIHIHKLAFGRDDADIDFHFEVAKVLGCKAITTERNEPMVKRLAPFAEKHKVWVAFHNHTDNTPTIEDIDPLMQVGDYVGFNFDIGHYVAGTKGKSPVPVIEKYHEKIVSLHLKDRTVAGGNVPWGQGQTPIKEVLQLLKKEKWPIYADIEVEYPIPEGSSAVKEVAKCVAYCKEALA</sequence>
<dbReference type="Gene3D" id="3.20.20.150">
    <property type="entry name" value="Divalent-metal-dependent TIM barrel enzymes"/>
    <property type="match status" value="1"/>
</dbReference>
<dbReference type="SUPFAM" id="SSF51658">
    <property type="entry name" value="Xylose isomerase-like"/>
    <property type="match status" value="1"/>
</dbReference>
<keyword evidence="2" id="KW-0456">Lyase</keyword>
<dbReference type="EMBL" id="CP042997">
    <property type="protein sequence ID" value="QEH34625.1"/>
    <property type="molecule type" value="Genomic_DNA"/>
</dbReference>
<dbReference type="PANTHER" id="PTHR12110">
    <property type="entry name" value="HYDROXYPYRUVATE ISOMERASE"/>
    <property type="match status" value="1"/>
</dbReference>
<dbReference type="InterPro" id="IPR050312">
    <property type="entry name" value="IolE/XylAMocC-like"/>
</dbReference>
<protein>
    <submittedName>
        <fullName evidence="2">Inosose dehydratase</fullName>
        <ecNumber evidence="2">4.2.1.44</ecNumber>
    </submittedName>
</protein>
<proteinExistence type="predicted"/>
<evidence type="ECO:0000259" key="1">
    <source>
        <dbReference type="Pfam" id="PF01261"/>
    </source>
</evidence>
<dbReference type="AlphaFoldDB" id="A0A5B9W3H9"/>
<name>A0A5B9W3H9_9BACT</name>
<dbReference type="EC" id="4.2.1.44" evidence="2"/>
<dbReference type="PROSITE" id="PS51318">
    <property type="entry name" value="TAT"/>
    <property type="match status" value="1"/>
</dbReference>
<dbReference type="Pfam" id="PF01261">
    <property type="entry name" value="AP_endonuc_2"/>
    <property type="match status" value="1"/>
</dbReference>
<accession>A0A5B9W3H9</accession>